<protein>
    <recommendedName>
        <fullName evidence="3">Proteinase inhibitor I4 serpin</fullName>
    </recommendedName>
</protein>
<accession>A0ABP5AYI5</accession>
<reference evidence="2" key="1">
    <citation type="journal article" date="2019" name="Int. J. Syst. Evol. Microbiol.">
        <title>The Global Catalogue of Microorganisms (GCM) 10K type strain sequencing project: providing services to taxonomists for standard genome sequencing and annotation.</title>
        <authorList>
            <consortium name="The Broad Institute Genomics Platform"/>
            <consortium name="The Broad Institute Genome Sequencing Center for Infectious Disease"/>
            <person name="Wu L."/>
            <person name="Ma J."/>
        </authorList>
    </citation>
    <scope>NUCLEOTIDE SEQUENCE [LARGE SCALE GENOMIC DNA]</scope>
    <source>
        <strain evidence="2">JCM 14046</strain>
    </source>
</reference>
<comment type="caution">
    <text evidence="1">The sequence shown here is derived from an EMBL/GenBank/DDBJ whole genome shotgun (WGS) entry which is preliminary data.</text>
</comment>
<dbReference type="SUPFAM" id="SSF56574">
    <property type="entry name" value="Serpins"/>
    <property type="match status" value="1"/>
</dbReference>
<dbReference type="InterPro" id="IPR036186">
    <property type="entry name" value="Serpin_sf"/>
</dbReference>
<gene>
    <name evidence="1" type="ORF">GCM10009737_26060</name>
</gene>
<evidence type="ECO:0008006" key="3">
    <source>
        <dbReference type="Google" id="ProtNLM"/>
    </source>
</evidence>
<organism evidence="1 2">
    <name type="scientific">Nocardioides lentus</name>
    <dbReference type="NCBI Taxonomy" id="338077"/>
    <lineage>
        <taxon>Bacteria</taxon>
        <taxon>Bacillati</taxon>
        <taxon>Actinomycetota</taxon>
        <taxon>Actinomycetes</taxon>
        <taxon>Propionibacteriales</taxon>
        <taxon>Nocardioidaceae</taxon>
        <taxon>Nocardioides</taxon>
    </lineage>
</organism>
<dbReference type="EMBL" id="BAAAMY010000005">
    <property type="protein sequence ID" value="GAA1923186.1"/>
    <property type="molecule type" value="Genomic_DNA"/>
</dbReference>
<keyword evidence="2" id="KW-1185">Reference proteome</keyword>
<proteinExistence type="predicted"/>
<dbReference type="Proteomes" id="UP001501612">
    <property type="component" value="Unassembled WGS sequence"/>
</dbReference>
<sequence length="377" mass="39673">MPAPTTRELISRYAARLEGPLLTDHAVVSPLGVWLLLALVAPVADGEERQRLEAALGTDDAARRAAELLADPHPAVAAAVAVWDRHLGPSYDGWARTLPGAVERGPVPTQAGADAWARERTRGMVETFPAEVDDLTALVLASALATDISWSVALDETDGLLRVRNGVQLVAETEAAGPVAVAAPSSSSALEVLSVVAAADVEPERVLASAHEVAALLVGDDSPARRVPVADLVDGHAWTVRERRELGSGPPEQEEWRTSLPAWSASGEHDLGGAPGMAEAFATLAGFARPEDRPVELRARQAAVASYTRTGFRAAAVTGIAMRAAGLAPAQEVLVRRVEVLVDRPFAVLARCSVRDGPRAWRGVPVFSAWVAEPFAG</sequence>
<name>A0ABP5AYI5_9ACTN</name>
<dbReference type="InterPro" id="IPR042178">
    <property type="entry name" value="Serpin_sf_1"/>
</dbReference>
<evidence type="ECO:0000313" key="2">
    <source>
        <dbReference type="Proteomes" id="UP001501612"/>
    </source>
</evidence>
<evidence type="ECO:0000313" key="1">
    <source>
        <dbReference type="EMBL" id="GAA1923186.1"/>
    </source>
</evidence>
<dbReference type="RefSeq" id="WP_344007878.1">
    <property type="nucleotide sequence ID" value="NZ_BAAAMY010000005.1"/>
</dbReference>
<dbReference type="Gene3D" id="3.30.497.10">
    <property type="entry name" value="Antithrombin, subunit I, domain 2"/>
    <property type="match status" value="1"/>
</dbReference>